<keyword evidence="4" id="KW-1185">Reference proteome</keyword>
<dbReference type="PANTHER" id="PTHR14239:SF10">
    <property type="entry name" value="REDUCTASE"/>
    <property type="match status" value="1"/>
</dbReference>
<evidence type="ECO:0000259" key="2">
    <source>
        <dbReference type="Pfam" id="PF03807"/>
    </source>
</evidence>
<proteinExistence type="predicted"/>
<dbReference type="InterPro" id="IPR051267">
    <property type="entry name" value="STEAP_metalloreductase"/>
</dbReference>
<organism evidence="3 4">
    <name type="scientific">Microbacterium kribbense</name>
    <dbReference type="NCBI Taxonomy" id="433645"/>
    <lineage>
        <taxon>Bacteria</taxon>
        <taxon>Bacillati</taxon>
        <taxon>Actinomycetota</taxon>
        <taxon>Actinomycetes</taxon>
        <taxon>Micrococcales</taxon>
        <taxon>Microbacteriaceae</taxon>
        <taxon>Microbacterium</taxon>
    </lineage>
</organism>
<reference evidence="4" key="1">
    <citation type="journal article" date="2019" name="Int. J. Syst. Evol. Microbiol.">
        <title>The Global Catalogue of Microorganisms (GCM) 10K type strain sequencing project: providing services to taxonomists for standard genome sequencing and annotation.</title>
        <authorList>
            <consortium name="The Broad Institute Genomics Platform"/>
            <consortium name="The Broad Institute Genome Sequencing Center for Infectious Disease"/>
            <person name="Wu L."/>
            <person name="Ma J."/>
        </authorList>
    </citation>
    <scope>NUCLEOTIDE SEQUENCE [LARGE SCALE GENOMIC DNA]</scope>
    <source>
        <strain evidence="4">JCM 16950</strain>
    </source>
</reference>
<feature type="domain" description="Pyrroline-5-carboxylate reductase catalytic N-terminal" evidence="2">
    <location>
        <begin position="4"/>
        <end position="90"/>
    </location>
</feature>
<name>A0ABP7G6D1_9MICO</name>
<dbReference type="EMBL" id="BAABAF010000001">
    <property type="protein sequence ID" value="GAA3752939.1"/>
    <property type="molecule type" value="Genomic_DNA"/>
</dbReference>
<comment type="caution">
    <text evidence="3">The sequence shown here is derived from an EMBL/GenBank/DDBJ whole genome shotgun (WGS) entry which is preliminary data.</text>
</comment>
<evidence type="ECO:0000313" key="3">
    <source>
        <dbReference type="EMBL" id="GAA3752939.1"/>
    </source>
</evidence>
<accession>A0ABP7G6D1</accession>
<protein>
    <submittedName>
        <fullName evidence="3">NADPH-dependent F420 reductase</fullName>
    </submittedName>
</protein>
<gene>
    <name evidence="3" type="ORF">GCM10022240_02450</name>
</gene>
<dbReference type="SUPFAM" id="SSF51735">
    <property type="entry name" value="NAD(P)-binding Rossmann-fold domains"/>
    <property type="match status" value="1"/>
</dbReference>
<dbReference type="Proteomes" id="UP001500540">
    <property type="component" value="Unassembled WGS sequence"/>
</dbReference>
<evidence type="ECO:0000313" key="4">
    <source>
        <dbReference type="Proteomes" id="UP001500540"/>
    </source>
</evidence>
<keyword evidence="1" id="KW-0560">Oxidoreductase</keyword>
<dbReference type="Pfam" id="PF03807">
    <property type="entry name" value="F420_oxidored"/>
    <property type="match status" value="1"/>
</dbReference>
<dbReference type="Gene3D" id="3.40.50.720">
    <property type="entry name" value="NAD(P)-binding Rossmann-like Domain"/>
    <property type="match status" value="1"/>
</dbReference>
<sequence>MTSISIIGTGKMGSAIADIAARAGTKIQIVRRQTGSGSSRERSDVEYARVGDDLTGDLVVLAVPYEAYPSILEHYRDRLGGKVVVDISNPIDFTTYDELLVPADSSTAVELAKELPLDTTVVKAFNVNLGDTLSAGTNGTTRTTVMFAGDDPEAKITLAALIEAGGLRAVDVGPLSRARELEAMGFLQIILAASAKTHYESGFTLLP</sequence>
<dbReference type="RefSeq" id="WP_344779692.1">
    <property type="nucleotide sequence ID" value="NZ_BAABAF010000001.1"/>
</dbReference>
<dbReference type="PANTHER" id="PTHR14239">
    <property type="entry name" value="DUDULIN-RELATED"/>
    <property type="match status" value="1"/>
</dbReference>
<dbReference type="InterPro" id="IPR036291">
    <property type="entry name" value="NAD(P)-bd_dom_sf"/>
</dbReference>
<evidence type="ECO:0000256" key="1">
    <source>
        <dbReference type="ARBA" id="ARBA00023002"/>
    </source>
</evidence>
<dbReference type="InterPro" id="IPR028939">
    <property type="entry name" value="P5C_Rdtase_cat_N"/>
</dbReference>